<organism evidence="2 3">
    <name type="scientific">Actinomadura fibrosa</name>
    <dbReference type="NCBI Taxonomy" id="111802"/>
    <lineage>
        <taxon>Bacteria</taxon>
        <taxon>Bacillati</taxon>
        <taxon>Actinomycetota</taxon>
        <taxon>Actinomycetes</taxon>
        <taxon>Streptosporangiales</taxon>
        <taxon>Thermomonosporaceae</taxon>
        <taxon>Actinomadura</taxon>
    </lineage>
</organism>
<dbReference type="Gene3D" id="1.10.10.10">
    <property type="entry name" value="Winged helix-like DNA-binding domain superfamily/Winged helix DNA-binding domain"/>
    <property type="match status" value="1"/>
</dbReference>
<dbReference type="InterPro" id="IPR000835">
    <property type="entry name" value="HTH_MarR-typ"/>
</dbReference>
<evidence type="ECO:0000259" key="1">
    <source>
        <dbReference type="PROSITE" id="PS50995"/>
    </source>
</evidence>
<dbReference type="InterPro" id="IPR036388">
    <property type="entry name" value="WH-like_DNA-bd_sf"/>
</dbReference>
<evidence type="ECO:0000313" key="2">
    <source>
        <dbReference type="EMBL" id="MFD0685050.1"/>
    </source>
</evidence>
<dbReference type="EMBL" id="JBHTGP010000006">
    <property type="protein sequence ID" value="MFD0685050.1"/>
    <property type="molecule type" value="Genomic_DNA"/>
</dbReference>
<proteinExistence type="predicted"/>
<name>A0ABW2XKT9_9ACTN</name>
<dbReference type="PANTHER" id="PTHR39515">
    <property type="entry name" value="CONSERVED PROTEIN"/>
    <property type="match status" value="1"/>
</dbReference>
<keyword evidence="3" id="KW-1185">Reference proteome</keyword>
<comment type="caution">
    <text evidence="2">The sequence shown here is derived from an EMBL/GenBank/DDBJ whole genome shotgun (WGS) entry which is preliminary data.</text>
</comment>
<gene>
    <name evidence="2" type="ORF">ACFQZM_11115</name>
</gene>
<dbReference type="PROSITE" id="PS50995">
    <property type="entry name" value="HTH_MARR_2"/>
    <property type="match status" value="1"/>
</dbReference>
<dbReference type="PANTHER" id="PTHR39515:SF2">
    <property type="entry name" value="HTH-TYPE TRANSCRIPTIONAL REGULATOR RV0880"/>
    <property type="match status" value="1"/>
</dbReference>
<accession>A0ABW2XKT9</accession>
<feature type="domain" description="HTH marR-type" evidence="1">
    <location>
        <begin position="17"/>
        <end position="144"/>
    </location>
</feature>
<dbReference type="InterPro" id="IPR052526">
    <property type="entry name" value="HTH-type_Bedaq_tolerance"/>
</dbReference>
<dbReference type="Pfam" id="PF12802">
    <property type="entry name" value="MarR_2"/>
    <property type="match status" value="1"/>
</dbReference>
<reference evidence="3" key="1">
    <citation type="journal article" date="2019" name="Int. J. Syst. Evol. Microbiol.">
        <title>The Global Catalogue of Microorganisms (GCM) 10K type strain sequencing project: providing services to taxonomists for standard genome sequencing and annotation.</title>
        <authorList>
            <consortium name="The Broad Institute Genomics Platform"/>
            <consortium name="The Broad Institute Genome Sequencing Center for Infectious Disease"/>
            <person name="Wu L."/>
            <person name="Ma J."/>
        </authorList>
    </citation>
    <scope>NUCLEOTIDE SEQUENCE [LARGE SCALE GENOMIC DNA]</scope>
    <source>
        <strain evidence="3">JCM 9371</strain>
    </source>
</reference>
<dbReference type="RefSeq" id="WP_242619582.1">
    <property type="nucleotide sequence ID" value="NZ_CAACUY010000166.1"/>
</dbReference>
<dbReference type="InterPro" id="IPR036390">
    <property type="entry name" value="WH_DNA-bd_sf"/>
</dbReference>
<dbReference type="Proteomes" id="UP001597063">
    <property type="component" value="Unassembled WGS sequence"/>
</dbReference>
<dbReference type="SUPFAM" id="SSF46785">
    <property type="entry name" value="Winged helix' DNA-binding domain"/>
    <property type="match status" value="1"/>
</dbReference>
<dbReference type="SMART" id="SM00347">
    <property type="entry name" value="HTH_MARR"/>
    <property type="match status" value="1"/>
</dbReference>
<protein>
    <submittedName>
        <fullName evidence="2">MarR family winged helix-turn-helix transcriptional regulator</fullName>
    </submittedName>
</protein>
<sequence>MTDSATDSGTGSARDLAERLNRRLRHVVLMLRQAGADQPITSQQLSVLGSLEAGARRMTELAAEHGVRLPTMTAQVNRLERDGLVERGRERSDARVVTVRLTGPGRERLAAGRERRIAFLTERFEGLTDAERAAIAAALPALDKLFASP</sequence>
<evidence type="ECO:0000313" key="3">
    <source>
        <dbReference type="Proteomes" id="UP001597063"/>
    </source>
</evidence>